<reference evidence="1 2" key="1">
    <citation type="submission" date="2009-08" db="EMBL/GenBank/DDBJ databases">
        <title>The Genome Sequence of Spizellomyces punctatus strain DAOM BR117.</title>
        <authorList>
            <consortium name="The Broad Institute Genome Sequencing Platform"/>
            <person name="Russ C."/>
            <person name="Cuomo C."/>
            <person name="Shea T."/>
            <person name="Young S.K."/>
            <person name="Zeng Q."/>
            <person name="Koehrsen M."/>
            <person name="Haas B."/>
            <person name="Borodovsky M."/>
            <person name="Guigo R."/>
            <person name="Alvarado L."/>
            <person name="Berlin A."/>
            <person name="Bochicchio J."/>
            <person name="Borenstein D."/>
            <person name="Chapman S."/>
            <person name="Chen Z."/>
            <person name="Engels R."/>
            <person name="Freedman E."/>
            <person name="Gellesch M."/>
            <person name="Goldberg J."/>
            <person name="Griggs A."/>
            <person name="Gujja S."/>
            <person name="Heiman D."/>
            <person name="Hepburn T."/>
            <person name="Howarth C."/>
            <person name="Jen D."/>
            <person name="Larson L."/>
            <person name="Lewis B."/>
            <person name="Mehta T."/>
            <person name="Park D."/>
            <person name="Pearson M."/>
            <person name="Roberts A."/>
            <person name="Saif S."/>
            <person name="Shenoy N."/>
            <person name="Sisk P."/>
            <person name="Stolte C."/>
            <person name="Sykes S."/>
            <person name="Thomson T."/>
            <person name="Walk T."/>
            <person name="White J."/>
            <person name="Yandava C."/>
            <person name="Burger G."/>
            <person name="Gray M.W."/>
            <person name="Holland P.W.H."/>
            <person name="King N."/>
            <person name="Lang F.B.F."/>
            <person name="Roger A.J."/>
            <person name="Ruiz-Trillo I."/>
            <person name="Lander E."/>
            <person name="Nusbaum C."/>
        </authorList>
    </citation>
    <scope>NUCLEOTIDE SEQUENCE [LARGE SCALE GENOMIC DNA]</scope>
    <source>
        <strain evidence="1 2">DAOM BR117</strain>
    </source>
</reference>
<dbReference type="AlphaFoldDB" id="A0A0L0H400"/>
<proteinExistence type="predicted"/>
<dbReference type="OrthoDB" id="15001at2759"/>
<evidence type="ECO:0000313" key="1">
    <source>
        <dbReference type="EMBL" id="KNC96210.1"/>
    </source>
</evidence>
<sequence>MRHSDEVAVFSGILCDEDYNQLVKLEVDSISSMMTESVEETVDEFFREPFRADTWQERRDALLNMSEGEVLERRRMKAVLYDVMPAFFEAIFGEENQLLDHRFDELRFSAKFLHPLIERIFREFTGLRYEGGDVLLQCIVDRKRRQDQDDIEERADGVVYAPTGAEVGSVEISQPYPAPQEYLDDLGQLGRTSKDVINATIVRHALEEKHIPTDEIH</sequence>
<dbReference type="RefSeq" id="XP_016604250.1">
    <property type="nucleotide sequence ID" value="XM_016756522.1"/>
</dbReference>
<dbReference type="GeneID" id="27691532"/>
<keyword evidence="2" id="KW-1185">Reference proteome</keyword>
<dbReference type="InParanoid" id="A0A0L0H400"/>
<evidence type="ECO:0000313" key="2">
    <source>
        <dbReference type="Proteomes" id="UP000053201"/>
    </source>
</evidence>
<organism evidence="1 2">
    <name type="scientific">Spizellomyces punctatus (strain DAOM BR117)</name>
    <dbReference type="NCBI Taxonomy" id="645134"/>
    <lineage>
        <taxon>Eukaryota</taxon>
        <taxon>Fungi</taxon>
        <taxon>Fungi incertae sedis</taxon>
        <taxon>Chytridiomycota</taxon>
        <taxon>Chytridiomycota incertae sedis</taxon>
        <taxon>Chytridiomycetes</taxon>
        <taxon>Spizellomycetales</taxon>
        <taxon>Spizellomycetaceae</taxon>
        <taxon>Spizellomyces</taxon>
    </lineage>
</organism>
<accession>A0A0L0H400</accession>
<name>A0A0L0H400_SPIPD</name>
<dbReference type="EMBL" id="KQ257470">
    <property type="protein sequence ID" value="KNC96210.1"/>
    <property type="molecule type" value="Genomic_DNA"/>
</dbReference>
<protein>
    <submittedName>
        <fullName evidence="1">Uncharacterized protein</fullName>
    </submittedName>
</protein>
<dbReference type="Proteomes" id="UP000053201">
    <property type="component" value="Unassembled WGS sequence"/>
</dbReference>
<gene>
    <name evidence="1" type="ORF">SPPG_08363</name>
</gene>
<dbReference type="VEuPathDB" id="FungiDB:SPPG_08363"/>